<keyword evidence="2" id="KW-0812">Transmembrane</keyword>
<feature type="transmembrane region" description="Helical" evidence="2">
    <location>
        <begin position="586"/>
        <end position="604"/>
    </location>
</feature>
<keyword evidence="4" id="KW-1185">Reference proteome</keyword>
<dbReference type="OrthoDB" id="3264110at2"/>
<feature type="transmembrane region" description="Helical" evidence="2">
    <location>
        <begin position="446"/>
        <end position="467"/>
    </location>
</feature>
<protein>
    <submittedName>
        <fullName evidence="3">Uncharacterized protein</fullName>
    </submittedName>
</protein>
<feature type="transmembrane region" description="Helical" evidence="2">
    <location>
        <begin position="504"/>
        <end position="524"/>
    </location>
</feature>
<feature type="transmembrane region" description="Helical" evidence="2">
    <location>
        <begin position="303"/>
        <end position="326"/>
    </location>
</feature>
<accession>A0A3A4B0M0</accession>
<dbReference type="RefSeq" id="WP_119927682.1">
    <property type="nucleotide sequence ID" value="NZ_QZEY01000006.1"/>
</dbReference>
<feature type="transmembrane region" description="Helical" evidence="2">
    <location>
        <begin position="405"/>
        <end position="426"/>
    </location>
</feature>
<sequence length="711" mass="71503">MIAPVPAHAAGPRVVLIGVPGLAWDDITPEGAPALHALTASASPGGISARAVANPSCPVDGWLTISAGTLADGADASCPSPREPGPDLRVPGWDTLRAVNGATIWKPPLGRLADAVARAGGCVTAVGPGAALAAADSTGRVARYARTVAEADFAACPVTIVAAGEIAEAYAGGREVTAARRAEAVRRADATVAAALGRAPEGATRLVTAVSDTEGPHLRPAFALGPAPGGGEFGSHVLTSPSTRRAGLVKVTDLTSTVLDAAGAPRPEGLADVAWRPSGVERGPDTAGLLSSADRRSRTVQDLAGPFFVAVGIAHLLAYGLLALAYRRTRGHGGPGRTAGNPRRERVLAAARTAAVVLGAVPVAMHLVNLLPWSLAPVPGIGLIAGIALVVAVVAAFARGRRGPLGPAVAIAAVTAGTITLDLLTGSNLQIDNFNGLYPINAGRSFGLGNEAFAVYVTAVLLALAALGERLRAAGRPRFAAAAVLVPGLGAVAVVGSPSWGADFGGVLALTPGVLLLTLLTARVRLTVRRVGGAVAAGAVAVLGLAWLDSLRPSPTHFGLFWDELVTGRAGETITRKLAMMLGSLGGPWATLLVVLPVLALTLAMAYGTRAAPPALRAAYAQAPALRHALLAVWLTIAAGFALNDSGAAVPGLALLLAFPLTLSAAATAASPPHPPPVPAELPETSEDLQAPGLPRPAEPPQDRPKPQPIS</sequence>
<feature type="transmembrane region" description="Helical" evidence="2">
    <location>
        <begin position="531"/>
        <end position="548"/>
    </location>
</feature>
<feature type="transmembrane region" description="Helical" evidence="2">
    <location>
        <begin position="347"/>
        <end position="368"/>
    </location>
</feature>
<keyword evidence="2" id="KW-0472">Membrane</keyword>
<feature type="compositionally biased region" description="Basic and acidic residues" evidence="1">
    <location>
        <begin position="701"/>
        <end position="711"/>
    </location>
</feature>
<organism evidence="3 4">
    <name type="scientific">Bailinhaonella thermotolerans</name>
    <dbReference type="NCBI Taxonomy" id="1070861"/>
    <lineage>
        <taxon>Bacteria</taxon>
        <taxon>Bacillati</taxon>
        <taxon>Actinomycetota</taxon>
        <taxon>Actinomycetes</taxon>
        <taxon>Streptosporangiales</taxon>
        <taxon>Streptosporangiaceae</taxon>
        <taxon>Bailinhaonella</taxon>
    </lineage>
</organism>
<evidence type="ECO:0000313" key="4">
    <source>
        <dbReference type="Proteomes" id="UP000265768"/>
    </source>
</evidence>
<name>A0A3A4B0M0_9ACTN</name>
<gene>
    <name evidence="3" type="ORF">D5H75_18245</name>
</gene>
<proteinExistence type="predicted"/>
<keyword evidence="2" id="KW-1133">Transmembrane helix</keyword>
<dbReference type="EMBL" id="QZEY01000006">
    <property type="protein sequence ID" value="RJL31653.1"/>
    <property type="molecule type" value="Genomic_DNA"/>
</dbReference>
<feature type="transmembrane region" description="Helical" evidence="2">
    <location>
        <begin position="479"/>
        <end position="498"/>
    </location>
</feature>
<reference evidence="3 4" key="1">
    <citation type="submission" date="2018-09" db="EMBL/GenBank/DDBJ databases">
        <title>YIM 75507 draft genome.</title>
        <authorList>
            <person name="Tang S."/>
            <person name="Feng Y."/>
        </authorList>
    </citation>
    <scope>NUCLEOTIDE SEQUENCE [LARGE SCALE GENOMIC DNA]</scope>
    <source>
        <strain evidence="3 4">YIM 75507</strain>
    </source>
</reference>
<feature type="region of interest" description="Disordered" evidence="1">
    <location>
        <begin position="668"/>
        <end position="711"/>
    </location>
</feature>
<dbReference type="Proteomes" id="UP000265768">
    <property type="component" value="Unassembled WGS sequence"/>
</dbReference>
<evidence type="ECO:0000256" key="1">
    <source>
        <dbReference type="SAM" id="MobiDB-lite"/>
    </source>
</evidence>
<evidence type="ECO:0000256" key="2">
    <source>
        <dbReference type="SAM" id="Phobius"/>
    </source>
</evidence>
<evidence type="ECO:0000313" key="3">
    <source>
        <dbReference type="EMBL" id="RJL31653.1"/>
    </source>
</evidence>
<comment type="caution">
    <text evidence="3">The sequence shown here is derived from an EMBL/GenBank/DDBJ whole genome shotgun (WGS) entry which is preliminary data.</text>
</comment>
<feature type="transmembrane region" description="Helical" evidence="2">
    <location>
        <begin position="380"/>
        <end position="398"/>
    </location>
</feature>
<dbReference type="AlphaFoldDB" id="A0A3A4B0M0"/>
<feature type="transmembrane region" description="Helical" evidence="2">
    <location>
        <begin position="625"/>
        <end position="643"/>
    </location>
</feature>